<sequence>MHKTAFFFDELSLWHSAGLHALTLPVGGWVQPPSAAGHAESPETKRRLKNLMDVSGLTRQLAVRSAEPASDTDLLRVHPAHYLQRFQALSDAGGGSLGNDAPIGPGSFEIARLSAGLAIAAVEAVLLGEASNAYSLSRPPGHHCSADQAMGFCFFNNIAVAIETAKARHGLGKVAVLDWDVHHGNGTQAIYAERSDVLTISLHQEGCFPPGYSGAEDRGEGPAVGTNLNIPLLPGSGDDAYQYAMDTLVIPALERFEPELILVACGYDANAVDPLARMLLHSESFRLMTAKVRKVADRLCGGRLVLVHEGGYAEAYVPFCGLATLEALSGVRTAVVDPLLAFIRQQQPNSQMQAWQRQLLDSQREAWFQATESDAARRAAG</sequence>
<dbReference type="SUPFAM" id="SSF52768">
    <property type="entry name" value="Arginase/deacetylase"/>
    <property type="match status" value="1"/>
</dbReference>
<dbReference type="PANTHER" id="PTHR10625">
    <property type="entry name" value="HISTONE DEACETYLASE HDAC1-RELATED"/>
    <property type="match status" value="1"/>
</dbReference>
<dbReference type="Proteomes" id="UP000037931">
    <property type="component" value="Unassembled WGS sequence"/>
</dbReference>
<keyword evidence="4" id="KW-1185">Reference proteome</keyword>
<dbReference type="PATRIC" id="fig|50340.43.peg.3084"/>
<accession>A0A0N0VIU0</accession>
<dbReference type="PANTHER" id="PTHR10625:SF10">
    <property type="entry name" value="HISTONE DEACETYLASE HDAC1"/>
    <property type="match status" value="1"/>
</dbReference>
<dbReference type="PRINTS" id="PR01270">
    <property type="entry name" value="HDASUPER"/>
</dbReference>
<evidence type="ECO:0000313" key="3">
    <source>
        <dbReference type="EMBL" id="KPA88141.1"/>
    </source>
</evidence>
<dbReference type="AlphaFoldDB" id="A0A0N0VIU0"/>
<dbReference type="Gene3D" id="3.40.800.20">
    <property type="entry name" value="Histone deacetylase domain"/>
    <property type="match status" value="1"/>
</dbReference>
<evidence type="ECO:0000313" key="4">
    <source>
        <dbReference type="Proteomes" id="UP000037931"/>
    </source>
</evidence>
<dbReference type="Pfam" id="PF00850">
    <property type="entry name" value="Hist_deacetyl"/>
    <property type="match status" value="1"/>
</dbReference>
<comment type="caution">
    <text evidence="3">The sequence shown here is derived from an EMBL/GenBank/DDBJ whole genome shotgun (WGS) entry which is preliminary data.</text>
</comment>
<dbReference type="CDD" id="cd09996">
    <property type="entry name" value="HDAC_classII_1"/>
    <property type="match status" value="1"/>
</dbReference>
<feature type="domain" description="Histone deacetylase" evidence="2">
    <location>
        <begin position="38"/>
        <end position="320"/>
    </location>
</feature>
<dbReference type="STRING" id="50340.PF66_05373"/>
<protein>
    <submittedName>
        <fullName evidence="3">Deacetylase, histone deacetylase/acetoin utilization protein</fullName>
    </submittedName>
</protein>
<organism evidence="3 4">
    <name type="scientific">Pseudomonas asplenii</name>
    <dbReference type="NCBI Taxonomy" id="53407"/>
    <lineage>
        <taxon>Bacteria</taxon>
        <taxon>Pseudomonadati</taxon>
        <taxon>Pseudomonadota</taxon>
        <taxon>Gammaproteobacteria</taxon>
        <taxon>Pseudomonadales</taxon>
        <taxon>Pseudomonadaceae</taxon>
        <taxon>Pseudomonas</taxon>
    </lineage>
</organism>
<reference evidence="3 4" key="1">
    <citation type="journal article" date="2015" name="PLoS ONE">
        <title>Rice-Infecting Pseudomonas Genomes Are Highly Accessorized and Harbor Multiple Putative Virulence Mechanisms to Cause Sheath Brown Rot.</title>
        <authorList>
            <person name="Quibod I.L."/>
            <person name="Grande G."/>
            <person name="Oreiro E.G."/>
            <person name="Borja F.N."/>
            <person name="Dossa G.S."/>
            <person name="Mauleon R."/>
            <person name="Cruz C.V."/>
            <person name="Oliva R."/>
        </authorList>
    </citation>
    <scope>NUCLEOTIDE SEQUENCE [LARGE SCALE GENOMIC DNA]</scope>
    <source>
        <strain evidence="3 4">IRRI 6609</strain>
    </source>
</reference>
<proteinExistence type="inferred from homology"/>
<dbReference type="EMBL" id="JSYZ01000023">
    <property type="protein sequence ID" value="KPA88141.1"/>
    <property type="molecule type" value="Genomic_DNA"/>
</dbReference>
<gene>
    <name evidence="3" type="ORF">PF66_05373</name>
</gene>
<dbReference type="InterPro" id="IPR023696">
    <property type="entry name" value="Ureohydrolase_dom_sf"/>
</dbReference>
<dbReference type="GO" id="GO:0040029">
    <property type="term" value="P:epigenetic regulation of gene expression"/>
    <property type="evidence" value="ECO:0007669"/>
    <property type="project" value="TreeGrafter"/>
</dbReference>
<dbReference type="GO" id="GO:0004407">
    <property type="term" value="F:histone deacetylase activity"/>
    <property type="evidence" value="ECO:0007669"/>
    <property type="project" value="TreeGrafter"/>
</dbReference>
<dbReference type="RefSeq" id="WP_054064264.1">
    <property type="nucleotide sequence ID" value="NZ_JSYZ01000023.1"/>
</dbReference>
<name>A0A0N0VIU0_9PSED</name>
<comment type="similarity">
    <text evidence="1">Belongs to the histone deacetylase family.</text>
</comment>
<dbReference type="InterPro" id="IPR037138">
    <property type="entry name" value="His_deacetylse_dom_sf"/>
</dbReference>
<dbReference type="OrthoDB" id="9808367at2"/>
<dbReference type="InterPro" id="IPR023801">
    <property type="entry name" value="His_deacetylse_dom"/>
</dbReference>
<evidence type="ECO:0000256" key="1">
    <source>
        <dbReference type="ARBA" id="ARBA00005947"/>
    </source>
</evidence>
<evidence type="ECO:0000259" key="2">
    <source>
        <dbReference type="Pfam" id="PF00850"/>
    </source>
</evidence>
<dbReference type="InterPro" id="IPR000286">
    <property type="entry name" value="HDACs"/>
</dbReference>